<protein>
    <submittedName>
        <fullName evidence="6">CRP/FNR family transcriptional regulator, anaerobic regulatory protein</fullName>
    </submittedName>
</protein>
<dbReference type="Gene3D" id="1.10.10.10">
    <property type="entry name" value="Winged helix-like DNA-binding domain superfamily/Winged helix DNA-binding domain"/>
    <property type="match status" value="1"/>
</dbReference>
<evidence type="ECO:0000313" key="7">
    <source>
        <dbReference type="Proteomes" id="UP000198885"/>
    </source>
</evidence>
<dbReference type="InterPro" id="IPR014710">
    <property type="entry name" value="RmlC-like_jellyroll"/>
</dbReference>
<evidence type="ECO:0000259" key="5">
    <source>
        <dbReference type="PROSITE" id="PS51063"/>
    </source>
</evidence>
<dbReference type="GO" id="GO:0003700">
    <property type="term" value="F:DNA-binding transcription factor activity"/>
    <property type="evidence" value="ECO:0007669"/>
    <property type="project" value="TreeGrafter"/>
</dbReference>
<dbReference type="AlphaFoldDB" id="A0A1H9P3R5"/>
<organism evidence="6 7">
    <name type="scientific">Tranquillimonas rosea</name>
    <dbReference type="NCBI Taxonomy" id="641238"/>
    <lineage>
        <taxon>Bacteria</taxon>
        <taxon>Pseudomonadati</taxon>
        <taxon>Pseudomonadota</taxon>
        <taxon>Alphaproteobacteria</taxon>
        <taxon>Rhodobacterales</taxon>
        <taxon>Roseobacteraceae</taxon>
        <taxon>Tranquillimonas</taxon>
    </lineage>
</organism>
<dbReference type="InterPro" id="IPR036390">
    <property type="entry name" value="WH_DNA-bd_sf"/>
</dbReference>
<dbReference type="SUPFAM" id="SSF51206">
    <property type="entry name" value="cAMP-binding domain-like"/>
    <property type="match status" value="1"/>
</dbReference>
<dbReference type="PANTHER" id="PTHR24567">
    <property type="entry name" value="CRP FAMILY TRANSCRIPTIONAL REGULATORY PROTEIN"/>
    <property type="match status" value="1"/>
</dbReference>
<gene>
    <name evidence="6" type="ORF">SAMN04490244_10111</name>
</gene>
<dbReference type="RefSeq" id="WP_092686590.1">
    <property type="nucleotide sequence ID" value="NZ_FOGU01000001.1"/>
</dbReference>
<dbReference type="CDD" id="cd00038">
    <property type="entry name" value="CAP_ED"/>
    <property type="match status" value="1"/>
</dbReference>
<evidence type="ECO:0000256" key="2">
    <source>
        <dbReference type="ARBA" id="ARBA00023125"/>
    </source>
</evidence>
<dbReference type="STRING" id="641238.SAMN04490244_10111"/>
<dbReference type="SUPFAM" id="SSF46785">
    <property type="entry name" value="Winged helix' DNA-binding domain"/>
    <property type="match status" value="1"/>
</dbReference>
<proteinExistence type="predicted"/>
<dbReference type="Pfam" id="PF00027">
    <property type="entry name" value="cNMP_binding"/>
    <property type="match status" value="1"/>
</dbReference>
<evidence type="ECO:0000256" key="3">
    <source>
        <dbReference type="ARBA" id="ARBA00023163"/>
    </source>
</evidence>
<evidence type="ECO:0000256" key="1">
    <source>
        <dbReference type="ARBA" id="ARBA00023015"/>
    </source>
</evidence>
<keyword evidence="1" id="KW-0805">Transcription regulation</keyword>
<dbReference type="Gene3D" id="2.60.120.10">
    <property type="entry name" value="Jelly Rolls"/>
    <property type="match status" value="1"/>
</dbReference>
<dbReference type="SMART" id="SM00419">
    <property type="entry name" value="HTH_CRP"/>
    <property type="match status" value="1"/>
</dbReference>
<keyword evidence="2" id="KW-0238">DNA-binding</keyword>
<dbReference type="GO" id="GO:0003677">
    <property type="term" value="F:DNA binding"/>
    <property type="evidence" value="ECO:0007669"/>
    <property type="project" value="UniProtKB-KW"/>
</dbReference>
<feature type="domain" description="Cyclic nucleotide-binding" evidence="4">
    <location>
        <begin position="20"/>
        <end position="137"/>
    </location>
</feature>
<dbReference type="Pfam" id="PF13545">
    <property type="entry name" value="HTH_Crp_2"/>
    <property type="match status" value="1"/>
</dbReference>
<reference evidence="6 7" key="1">
    <citation type="submission" date="2016-10" db="EMBL/GenBank/DDBJ databases">
        <authorList>
            <person name="de Groot N.N."/>
        </authorList>
    </citation>
    <scope>NUCLEOTIDE SEQUENCE [LARGE SCALE GENOMIC DNA]</scope>
    <source>
        <strain evidence="6 7">DSM 23042</strain>
    </source>
</reference>
<feature type="domain" description="HTH crp-type" evidence="5">
    <location>
        <begin position="151"/>
        <end position="231"/>
    </location>
</feature>
<dbReference type="InterPro" id="IPR000595">
    <property type="entry name" value="cNMP-bd_dom"/>
</dbReference>
<sequence>MVGKRTNSRSGACHLGTISQLKDLPDATLQRLEAVCRVRPYDPEQTVIHSDDEPNYVGFVKQGVLRMQKTLPDGREHIVGLLVEGDMFGRLYNGPMHFGIEAATWAELCMIPRPAFEALLADSPELDRLIFLNMLNELDRARDWMIILANQRITGRIAGFLLVLCTRFQSVDHILRLRGGAIEIQMPISRADLSHLLGTRPESISRAFHALEHDGTIKLVRSDLIRIVDPEALVEVAGDDRYVANHSLRELVQILQSRE</sequence>
<dbReference type="Proteomes" id="UP000198885">
    <property type="component" value="Unassembled WGS sequence"/>
</dbReference>
<name>A0A1H9P3R5_9RHOB</name>
<dbReference type="InterPro" id="IPR050397">
    <property type="entry name" value="Env_Response_Regulators"/>
</dbReference>
<dbReference type="OrthoDB" id="667966at2"/>
<dbReference type="GO" id="GO:0005829">
    <property type="term" value="C:cytosol"/>
    <property type="evidence" value="ECO:0007669"/>
    <property type="project" value="TreeGrafter"/>
</dbReference>
<dbReference type="PANTHER" id="PTHR24567:SF75">
    <property type="entry name" value="FUMARATE AND NITRATE REDUCTION REGULATORY PROTEIN"/>
    <property type="match status" value="1"/>
</dbReference>
<dbReference type="InterPro" id="IPR036388">
    <property type="entry name" value="WH-like_DNA-bd_sf"/>
</dbReference>
<dbReference type="InterPro" id="IPR018490">
    <property type="entry name" value="cNMP-bd_dom_sf"/>
</dbReference>
<evidence type="ECO:0000313" key="6">
    <source>
        <dbReference type="EMBL" id="SER42818.1"/>
    </source>
</evidence>
<keyword evidence="7" id="KW-1185">Reference proteome</keyword>
<dbReference type="SMART" id="SM00100">
    <property type="entry name" value="cNMP"/>
    <property type="match status" value="1"/>
</dbReference>
<dbReference type="PROSITE" id="PS51063">
    <property type="entry name" value="HTH_CRP_2"/>
    <property type="match status" value="1"/>
</dbReference>
<dbReference type="EMBL" id="FOGU01000001">
    <property type="protein sequence ID" value="SER42818.1"/>
    <property type="molecule type" value="Genomic_DNA"/>
</dbReference>
<dbReference type="PROSITE" id="PS50042">
    <property type="entry name" value="CNMP_BINDING_3"/>
    <property type="match status" value="1"/>
</dbReference>
<dbReference type="InterPro" id="IPR012318">
    <property type="entry name" value="HTH_CRP"/>
</dbReference>
<accession>A0A1H9P3R5</accession>
<evidence type="ECO:0000259" key="4">
    <source>
        <dbReference type="PROSITE" id="PS50042"/>
    </source>
</evidence>
<keyword evidence="3" id="KW-0804">Transcription</keyword>